<dbReference type="GeneID" id="61307515"/>
<accession>A0A1A5XEG6</accession>
<dbReference type="Proteomes" id="UP000183529">
    <property type="component" value="Unassembled WGS sequence"/>
</dbReference>
<dbReference type="RefSeq" id="WP_065059891.1">
    <property type="nucleotide sequence ID" value="NZ_CADFGN010000004.1"/>
</dbReference>
<evidence type="ECO:0000313" key="3">
    <source>
        <dbReference type="Proteomes" id="UP000183529"/>
    </source>
</evidence>
<evidence type="ECO:0000313" key="2">
    <source>
        <dbReference type="EMBL" id="SEK14775.1"/>
    </source>
</evidence>
<evidence type="ECO:0000313" key="1">
    <source>
        <dbReference type="EMBL" id="PXX05915.1"/>
    </source>
</evidence>
<dbReference type="EMBL" id="FNZM01000031">
    <property type="protein sequence ID" value="SEK14775.1"/>
    <property type="molecule type" value="Genomic_DNA"/>
</dbReference>
<name>A0A1A5XEG6_9BURK</name>
<reference evidence="1 4" key="2">
    <citation type="submission" date="2018-05" db="EMBL/GenBank/DDBJ databases">
        <title>Genomic Encyclopedia of Type Strains, Phase IV (KMG-V): Genome sequencing to study the core and pangenomes of soil and plant-associated prokaryotes.</title>
        <authorList>
            <person name="Whitman W."/>
        </authorList>
    </citation>
    <scope>NUCLEOTIDE SEQUENCE [LARGE SCALE GENOMIC DNA]</scope>
    <source>
        <strain evidence="1 4">SIr-6563</strain>
    </source>
</reference>
<organism evidence="2 3">
    <name type="scientific">Paraburkholderia tropica</name>
    <dbReference type="NCBI Taxonomy" id="92647"/>
    <lineage>
        <taxon>Bacteria</taxon>
        <taxon>Pseudomonadati</taxon>
        <taxon>Pseudomonadota</taxon>
        <taxon>Betaproteobacteria</taxon>
        <taxon>Burkholderiales</taxon>
        <taxon>Burkholderiaceae</taxon>
        <taxon>Paraburkholderia</taxon>
    </lineage>
</organism>
<protein>
    <submittedName>
        <fullName evidence="2">Uncharacterized protein</fullName>
    </submittedName>
</protein>
<gene>
    <name evidence="1" type="ORF">C7400_13820</name>
    <name evidence="2" type="ORF">SAMN05216550_13120</name>
</gene>
<sequence length="129" mass="14379">MQKPMSVELVNEYGEQALCVKVDGNTALLDAAEVDGFIEELSKLRASMRPAVPDQPLRSHQYVIEIDPCWYTERNPLFDGAVLFLRHTGLGWAGFAIPTESMHRLKDALSAHEAAAQRESHLPMHALPN</sequence>
<dbReference type="EMBL" id="QJJV01000038">
    <property type="protein sequence ID" value="PXX05915.1"/>
    <property type="molecule type" value="Genomic_DNA"/>
</dbReference>
<dbReference type="OrthoDB" id="9110673at2"/>
<reference evidence="2 3" key="1">
    <citation type="submission" date="2016-10" db="EMBL/GenBank/DDBJ databases">
        <authorList>
            <person name="Varghese N."/>
            <person name="Submissions S."/>
        </authorList>
    </citation>
    <scope>NUCLEOTIDE SEQUENCE [LARGE SCALE GENOMIC DNA]</scope>
    <source>
        <strain evidence="2 3">LMG 22274</strain>
    </source>
</reference>
<proteinExistence type="predicted"/>
<dbReference type="Proteomes" id="UP000247515">
    <property type="component" value="Unassembled WGS sequence"/>
</dbReference>
<comment type="caution">
    <text evidence="2">The sequence shown here is derived from an EMBL/GenBank/DDBJ whole genome shotgun (WGS) entry which is preliminary data.</text>
</comment>
<keyword evidence="4" id="KW-1185">Reference proteome</keyword>
<dbReference type="AlphaFoldDB" id="A0A1A5XEG6"/>
<evidence type="ECO:0000313" key="4">
    <source>
        <dbReference type="Proteomes" id="UP000247515"/>
    </source>
</evidence>